<protein>
    <submittedName>
        <fullName evidence="4">Ribosomal protein S18 acetylase RimI-like enzyme</fullName>
    </submittedName>
</protein>
<name>A0A495W7C3_9PSEU</name>
<dbReference type="Proteomes" id="UP000282084">
    <property type="component" value="Unassembled WGS sequence"/>
</dbReference>
<dbReference type="RefSeq" id="WP_121009032.1">
    <property type="nucleotide sequence ID" value="NZ_RBXO01000001.1"/>
</dbReference>
<accession>A0A495W7C3</accession>
<dbReference type="PANTHER" id="PTHR43877">
    <property type="entry name" value="AMINOALKYLPHOSPHONATE N-ACETYLTRANSFERASE-RELATED-RELATED"/>
    <property type="match status" value="1"/>
</dbReference>
<dbReference type="GO" id="GO:0016747">
    <property type="term" value="F:acyltransferase activity, transferring groups other than amino-acyl groups"/>
    <property type="evidence" value="ECO:0007669"/>
    <property type="project" value="InterPro"/>
</dbReference>
<dbReference type="EMBL" id="RBXO01000001">
    <property type="protein sequence ID" value="RKT57379.1"/>
    <property type="molecule type" value="Genomic_DNA"/>
</dbReference>
<keyword evidence="5" id="KW-1185">Reference proteome</keyword>
<dbReference type="SUPFAM" id="SSF55729">
    <property type="entry name" value="Acyl-CoA N-acyltransferases (Nat)"/>
    <property type="match status" value="1"/>
</dbReference>
<dbReference type="GO" id="GO:0005840">
    <property type="term" value="C:ribosome"/>
    <property type="evidence" value="ECO:0007669"/>
    <property type="project" value="UniProtKB-KW"/>
</dbReference>
<evidence type="ECO:0000259" key="3">
    <source>
        <dbReference type="PROSITE" id="PS51186"/>
    </source>
</evidence>
<dbReference type="OrthoDB" id="70840at2"/>
<proteinExistence type="predicted"/>
<comment type="caution">
    <text evidence="4">The sequence shown here is derived from an EMBL/GenBank/DDBJ whole genome shotgun (WGS) entry which is preliminary data.</text>
</comment>
<dbReference type="Pfam" id="PF00583">
    <property type="entry name" value="Acetyltransf_1"/>
    <property type="match status" value="1"/>
</dbReference>
<keyword evidence="2" id="KW-0012">Acyltransferase</keyword>
<evidence type="ECO:0000256" key="1">
    <source>
        <dbReference type="ARBA" id="ARBA00022679"/>
    </source>
</evidence>
<dbReference type="PANTHER" id="PTHR43877:SF2">
    <property type="entry name" value="AMINOALKYLPHOSPHONATE N-ACETYLTRANSFERASE-RELATED"/>
    <property type="match status" value="1"/>
</dbReference>
<keyword evidence="1" id="KW-0808">Transferase</keyword>
<dbReference type="InterPro" id="IPR000182">
    <property type="entry name" value="GNAT_dom"/>
</dbReference>
<dbReference type="InterPro" id="IPR050832">
    <property type="entry name" value="Bact_Acetyltransf"/>
</dbReference>
<keyword evidence="4" id="KW-0689">Ribosomal protein</keyword>
<evidence type="ECO:0000313" key="5">
    <source>
        <dbReference type="Proteomes" id="UP000282084"/>
    </source>
</evidence>
<dbReference type="Gene3D" id="3.40.630.30">
    <property type="match status" value="1"/>
</dbReference>
<dbReference type="AlphaFoldDB" id="A0A495W7C3"/>
<dbReference type="PROSITE" id="PS51186">
    <property type="entry name" value="GNAT"/>
    <property type="match status" value="1"/>
</dbReference>
<dbReference type="CDD" id="cd04301">
    <property type="entry name" value="NAT_SF"/>
    <property type="match status" value="1"/>
</dbReference>
<organism evidence="4 5">
    <name type="scientific">Saccharothrix australiensis</name>
    <dbReference type="NCBI Taxonomy" id="2072"/>
    <lineage>
        <taxon>Bacteria</taxon>
        <taxon>Bacillati</taxon>
        <taxon>Actinomycetota</taxon>
        <taxon>Actinomycetes</taxon>
        <taxon>Pseudonocardiales</taxon>
        <taxon>Pseudonocardiaceae</taxon>
        <taxon>Saccharothrix</taxon>
    </lineage>
</organism>
<evidence type="ECO:0000256" key="2">
    <source>
        <dbReference type="ARBA" id="ARBA00023315"/>
    </source>
</evidence>
<gene>
    <name evidence="4" type="ORF">C8E97_6099</name>
</gene>
<keyword evidence="4" id="KW-0687">Ribonucleoprotein</keyword>
<feature type="domain" description="N-acetyltransferase" evidence="3">
    <location>
        <begin position="16"/>
        <end position="160"/>
    </location>
</feature>
<dbReference type="InterPro" id="IPR016181">
    <property type="entry name" value="Acyl_CoA_acyltransferase"/>
</dbReference>
<evidence type="ECO:0000313" key="4">
    <source>
        <dbReference type="EMBL" id="RKT57379.1"/>
    </source>
</evidence>
<sequence length="173" mass="19280">MTVDTVEARRVHWDDPATAPLKAELTHEYVSRYGDGAREELTRYDAALFAPPDGTLLLLLVDGRAVAGGAFKRRDAHTAELKRIWTRSGHRRQGLGRRVVAELERAAVELGYRRIYLTTGPKQPEAKGLYLATGYTPLFDVTADPLTIGLLAFEKHLERSEGAYLPAHRRNSA</sequence>
<reference evidence="4 5" key="1">
    <citation type="submission" date="2018-10" db="EMBL/GenBank/DDBJ databases">
        <title>Sequencing the genomes of 1000 actinobacteria strains.</title>
        <authorList>
            <person name="Klenk H.-P."/>
        </authorList>
    </citation>
    <scope>NUCLEOTIDE SEQUENCE [LARGE SCALE GENOMIC DNA]</scope>
    <source>
        <strain evidence="4 5">DSM 43800</strain>
    </source>
</reference>